<keyword evidence="1" id="KW-0472">Membrane</keyword>
<organism evidence="2 3">
    <name type="scientific">Selenomonas ruminantium</name>
    <dbReference type="NCBI Taxonomy" id="971"/>
    <lineage>
        <taxon>Bacteria</taxon>
        <taxon>Bacillati</taxon>
        <taxon>Bacillota</taxon>
        <taxon>Negativicutes</taxon>
        <taxon>Selenomonadales</taxon>
        <taxon>Selenomonadaceae</taxon>
        <taxon>Selenomonas</taxon>
    </lineage>
</organism>
<evidence type="ECO:0000256" key="1">
    <source>
        <dbReference type="SAM" id="Phobius"/>
    </source>
</evidence>
<keyword evidence="1" id="KW-0812">Transmembrane</keyword>
<keyword evidence="1" id="KW-1133">Transmembrane helix</keyword>
<evidence type="ECO:0000313" key="2">
    <source>
        <dbReference type="EMBL" id="SFB13249.1"/>
    </source>
</evidence>
<dbReference type="Proteomes" id="UP000183843">
    <property type="component" value="Unassembled WGS sequence"/>
</dbReference>
<proteinExistence type="predicted"/>
<feature type="transmembrane region" description="Helical" evidence="1">
    <location>
        <begin position="12"/>
        <end position="34"/>
    </location>
</feature>
<name>A0A1I0YIQ5_SELRU</name>
<dbReference type="EMBL" id="FOJX01000014">
    <property type="protein sequence ID" value="SFB13249.1"/>
    <property type="molecule type" value="Genomic_DNA"/>
</dbReference>
<sequence length="217" mass="24493">MRIINLVVHKYILLYFFISTIISFSISNVSAMPVQVSELSAQQLYDKIVLLDILTYKKTYQLMYDKLTYGGLEGPYNTYCTSCCIMGENNHRVAITFFSNQSGCVSKIVCYSQQGDSIARKAESLTIGELLTALGLSTNEFNVIVSNFFIKHYGRAWCYATNRCIILELNIDQNSLRCVSFSATNEKPSELPIAPILSTQKEVKSYPTTEDDPPKIR</sequence>
<accession>A0A1I0YIQ5</accession>
<dbReference type="RefSeq" id="WP_074817214.1">
    <property type="nucleotide sequence ID" value="NZ_FOJX01000014.1"/>
</dbReference>
<evidence type="ECO:0000313" key="3">
    <source>
        <dbReference type="Proteomes" id="UP000183843"/>
    </source>
</evidence>
<gene>
    <name evidence="2" type="ORF">SAMN05216587_11452</name>
</gene>
<protein>
    <submittedName>
        <fullName evidence="2">Uncharacterized protein</fullName>
    </submittedName>
</protein>
<dbReference type="AlphaFoldDB" id="A0A1I0YIQ5"/>
<reference evidence="2 3" key="1">
    <citation type="submission" date="2016-10" db="EMBL/GenBank/DDBJ databases">
        <authorList>
            <person name="de Groot N.N."/>
        </authorList>
    </citation>
    <scope>NUCLEOTIDE SEQUENCE [LARGE SCALE GENOMIC DNA]</scope>
    <source>
        <strain evidence="2 3">L14</strain>
    </source>
</reference>